<evidence type="ECO:0008006" key="4">
    <source>
        <dbReference type="Google" id="ProtNLM"/>
    </source>
</evidence>
<evidence type="ECO:0000313" key="3">
    <source>
        <dbReference type="Proteomes" id="UP001158049"/>
    </source>
</evidence>
<dbReference type="Proteomes" id="UP001158049">
    <property type="component" value="Unassembled WGS sequence"/>
</dbReference>
<proteinExistence type="predicted"/>
<evidence type="ECO:0000313" key="2">
    <source>
        <dbReference type="EMBL" id="SMP60872.1"/>
    </source>
</evidence>
<accession>A0ABY1Q6W1</accession>
<dbReference type="EMBL" id="FXUL01000007">
    <property type="protein sequence ID" value="SMP60872.1"/>
    <property type="molecule type" value="Genomic_DNA"/>
</dbReference>
<gene>
    <name evidence="2" type="ORF">SAMN06295970_10763</name>
</gene>
<protein>
    <recommendedName>
        <fullName evidence="4">Integrase</fullName>
    </recommendedName>
</protein>
<comment type="caution">
    <text evidence="2">The sequence shown here is derived from an EMBL/GenBank/DDBJ whole genome shotgun (WGS) entry which is preliminary data.</text>
</comment>
<evidence type="ECO:0000256" key="1">
    <source>
        <dbReference type="SAM" id="MobiDB-lite"/>
    </source>
</evidence>
<organism evidence="2 3">
    <name type="scientific">Noviherbaspirillum suwonense</name>
    <dbReference type="NCBI Taxonomy" id="1224511"/>
    <lineage>
        <taxon>Bacteria</taxon>
        <taxon>Pseudomonadati</taxon>
        <taxon>Pseudomonadota</taxon>
        <taxon>Betaproteobacteria</taxon>
        <taxon>Burkholderiales</taxon>
        <taxon>Oxalobacteraceae</taxon>
        <taxon>Noviherbaspirillum</taxon>
    </lineage>
</organism>
<feature type="region of interest" description="Disordered" evidence="1">
    <location>
        <begin position="1"/>
        <end position="26"/>
    </location>
</feature>
<keyword evidence="3" id="KW-1185">Reference proteome</keyword>
<reference evidence="2 3" key="1">
    <citation type="submission" date="2017-05" db="EMBL/GenBank/DDBJ databases">
        <authorList>
            <person name="Varghese N."/>
            <person name="Submissions S."/>
        </authorList>
    </citation>
    <scope>NUCLEOTIDE SEQUENCE [LARGE SCALE GENOMIC DNA]</scope>
    <source>
        <strain evidence="2 3">DSM 26001</strain>
    </source>
</reference>
<sequence length="55" mass="6442">MGYRDLHERHISAKEREKLAADRVTRATTEAEKEKAQRWAEAWGAVSRVHPLRRS</sequence>
<name>A0ABY1Q6W1_9BURK</name>